<keyword evidence="10" id="KW-1185">Reference proteome</keyword>
<feature type="domain" description="Gamma tubulin complex component C-terminal" evidence="7">
    <location>
        <begin position="524"/>
        <end position="915"/>
    </location>
</feature>
<dbReference type="InterPro" id="IPR042241">
    <property type="entry name" value="GCP_C_sf"/>
</dbReference>
<dbReference type="GO" id="GO:0005874">
    <property type="term" value="C:microtubule"/>
    <property type="evidence" value="ECO:0007669"/>
    <property type="project" value="UniProtKB-KW"/>
</dbReference>
<sequence>MANNPRNRVSNAIDSLITHLVPGNPHDDEHTAQERHDASFELVRNIFERPSSPAISSDVNHASDLIKRKLIQSNPSQALRFSNLYTRLLSLPVLNQKWAILYLLYQLSDSPDPNEPLPLSPPKPPPQRAPPRPAEKERRSRTSTAVPTPEEEVVSDAFAPGGLKKMPTEKPKRAQAEERPQAPPPVDGTPKKAARDVSIKSTLLADNSNEFEPTETGLLRDLPYTLQGLSSTTLPFAKETVLKLPPTLPAPIISLLHTLAEPSLLYRGLANFVKSPAKGLLGQSLRAAINNELRSYLTLVATLEAQIRRALSALDESAPRGGIGKAGVTLKRCVVWTREATMGLRLMSLIAEESNTKHGGQLISMIHGFSTSHGDPVVAAFAERLLADVTRPFYDILRRWIYDGELSDPHLEFFVREQSPNDEDRKESKAKGQASVWNSKYEVVDGMVPSIITADFAQKVFLIGKSLNFIRHSCGDSQWVDAYSKTSSKQLSYGDTATLETWIDEAYKTTMRRLMHLMSTRFHLFDHLQALKNYILLGQGDFIALLMESLAANLDRPAFAQYRHTLTAQLEHAIRGSNAQYDSEEVLRRLDARMLQLSHGDIGWDCFTLEYKIDAPVDVVVTEWGNRQYLKVFNFLWRVKRVEFALSATWRKCMTGSRGVLQTSDDHVLQTWKSTRGVLAEMVHFVGQLQYYILFEVIESSWTELQTNIRKEDCTLDDLITAHTKYLTAITHKGLLGARRRQYHDSLKEAGAASQQQQQQSRDDPTPSSTTSEDRNSYMVQLSELLRTMLAYRDCVDGLYSWSLSDFTRRQEADAVSNMMMHRNKKPKLSSGKPAITSSVDLDDPFTTTTTTSSSDSTGDGNDTLRSELPALRDRLAQLGASFKARLQILLGDLAYQPDVDMRFLGVSMNFNDVYQPVKRKRAAPGSGGAAVHGQGLGQGLGQVGGNSSRA</sequence>
<dbReference type="EMBL" id="MU854408">
    <property type="protein sequence ID" value="KAK4039173.1"/>
    <property type="molecule type" value="Genomic_DNA"/>
</dbReference>
<feature type="compositionally biased region" description="Pro residues" evidence="6">
    <location>
        <begin position="113"/>
        <end position="132"/>
    </location>
</feature>
<dbReference type="Pfam" id="PF17681">
    <property type="entry name" value="GCP_N_terminal"/>
    <property type="match status" value="1"/>
</dbReference>
<dbReference type="GO" id="GO:0051011">
    <property type="term" value="F:microtubule minus-end binding"/>
    <property type="evidence" value="ECO:0007669"/>
    <property type="project" value="TreeGrafter"/>
</dbReference>
<comment type="subcellular location">
    <subcellularLocation>
        <location evidence="1">Cytoplasm</location>
        <location evidence="1">Cytoskeleton</location>
    </subcellularLocation>
</comment>
<dbReference type="GO" id="GO:0043015">
    <property type="term" value="F:gamma-tubulin binding"/>
    <property type="evidence" value="ECO:0007669"/>
    <property type="project" value="InterPro"/>
</dbReference>
<feature type="compositionally biased region" description="Low complexity" evidence="6">
    <location>
        <begin position="755"/>
        <end position="771"/>
    </location>
</feature>
<comment type="similarity">
    <text evidence="2">Belongs to the TUBGCP family.</text>
</comment>
<keyword evidence="3" id="KW-0963">Cytoplasm</keyword>
<evidence type="ECO:0000313" key="9">
    <source>
        <dbReference type="EMBL" id="KAK4039173.1"/>
    </source>
</evidence>
<comment type="caution">
    <text evidence="9">The sequence shown here is derived from an EMBL/GenBank/DDBJ whole genome shotgun (WGS) entry which is preliminary data.</text>
</comment>
<feature type="region of interest" description="Disordered" evidence="6">
    <location>
        <begin position="922"/>
        <end position="951"/>
    </location>
</feature>
<dbReference type="PANTHER" id="PTHR19302:SF14">
    <property type="entry name" value="GAMMA-TUBULIN COMPLEX COMPONENT 3"/>
    <property type="match status" value="1"/>
</dbReference>
<keyword evidence="5" id="KW-0206">Cytoskeleton</keyword>
<protein>
    <submittedName>
        <fullName evidence="9">Spc98 family-domain-containing protein</fullName>
    </submittedName>
</protein>
<evidence type="ECO:0000259" key="7">
    <source>
        <dbReference type="Pfam" id="PF04130"/>
    </source>
</evidence>
<dbReference type="GO" id="GO:0000278">
    <property type="term" value="P:mitotic cell cycle"/>
    <property type="evidence" value="ECO:0007669"/>
    <property type="project" value="TreeGrafter"/>
</dbReference>
<evidence type="ECO:0000256" key="4">
    <source>
        <dbReference type="ARBA" id="ARBA00022701"/>
    </source>
</evidence>
<dbReference type="InterPro" id="IPR041470">
    <property type="entry name" value="GCP_N"/>
</dbReference>
<dbReference type="InterPro" id="IPR007259">
    <property type="entry name" value="GCP"/>
</dbReference>
<dbReference type="Proteomes" id="UP001303115">
    <property type="component" value="Unassembled WGS sequence"/>
</dbReference>
<feature type="region of interest" description="Disordered" evidence="6">
    <location>
        <begin position="824"/>
        <end position="866"/>
    </location>
</feature>
<dbReference type="AlphaFoldDB" id="A0AAN6SRA3"/>
<organism evidence="9 10">
    <name type="scientific">Parachaetomium inaequale</name>
    <dbReference type="NCBI Taxonomy" id="2588326"/>
    <lineage>
        <taxon>Eukaryota</taxon>
        <taxon>Fungi</taxon>
        <taxon>Dikarya</taxon>
        <taxon>Ascomycota</taxon>
        <taxon>Pezizomycotina</taxon>
        <taxon>Sordariomycetes</taxon>
        <taxon>Sordariomycetidae</taxon>
        <taxon>Sordariales</taxon>
        <taxon>Chaetomiaceae</taxon>
        <taxon>Parachaetomium</taxon>
    </lineage>
</organism>
<proteinExistence type="inferred from homology"/>
<dbReference type="GO" id="GO:0051321">
    <property type="term" value="P:meiotic cell cycle"/>
    <property type="evidence" value="ECO:0007669"/>
    <property type="project" value="TreeGrafter"/>
</dbReference>
<feature type="compositionally biased region" description="Basic and acidic residues" evidence="6">
    <location>
        <begin position="166"/>
        <end position="180"/>
    </location>
</feature>
<dbReference type="Pfam" id="PF04130">
    <property type="entry name" value="GCP_C_terminal"/>
    <property type="match status" value="1"/>
</dbReference>
<dbReference type="InterPro" id="IPR040457">
    <property type="entry name" value="GCP_C"/>
</dbReference>
<reference evidence="10" key="1">
    <citation type="journal article" date="2023" name="Mol. Phylogenet. Evol.">
        <title>Genome-scale phylogeny and comparative genomics of the fungal order Sordariales.</title>
        <authorList>
            <person name="Hensen N."/>
            <person name="Bonometti L."/>
            <person name="Westerberg I."/>
            <person name="Brannstrom I.O."/>
            <person name="Guillou S."/>
            <person name="Cros-Aarteil S."/>
            <person name="Calhoun S."/>
            <person name="Haridas S."/>
            <person name="Kuo A."/>
            <person name="Mondo S."/>
            <person name="Pangilinan J."/>
            <person name="Riley R."/>
            <person name="LaButti K."/>
            <person name="Andreopoulos B."/>
            <person name="Lipzen A."/>
            <person name="Chen C."/>
            <person name="Yan M."/>
            <person name="Daum C."/>
            <person name="Ng V."/>
            <person name="Clum A."/>
            <person name="Steindorff A."/>
            <person name="Ohm R.A."/>
            <person name="Martin F."/>
            <person name="Silar P."/>
            <person name="Natvig D.O."/>
            <person name="Lalanne C."/>
            <person name="Gautier V."/>
            <person name="Ament-Velasquez S.L."/>
            <person name="Kruys A."/>
            <person name="Hutchinson M.I."/>
            <person name="Powell A.J."/>
            <person name="Barry K."/>
            <person name="Miller A.N."/>
            <person name="Grigoriev I.V."/>
            <person name="Debuchy R."/>
            <person name="Gladieux P."/>
            <person name="Hiltunen Thoren M."/>
            <person name="Johannesson H."/>
        </authorList>
    </citation>
    <scope>NUCLEOTIDE SEQUENCE [LARGE SCALE GENOMIC DNA]</scope>
    <source>
        <strain evidence="10">CBS 284.82</strain>
    </source>
</reference>
<feature type="region of interest" description="Disordered" evidence="6">
    <location>
        <begin position="746"/>
        <end position="777"/>
    </location>
</feature>
<keyword evidence="4" id="KW-0493">Microtubule</keyword>
<evidence type="ECO:0000256" key="3">
    <source>
        <dbReference type="ARBA" id="ARBA00022490"/>
    </source>
</evidence>
<evidence type="ECO:0000256" key="5">
    <source>
        <dbReference type="ARBA" id="ARBA00023212"/>
    </source>
</evidence>
<dbReference type="GO" id="GO:0007020">
    <property type="term" value="P:microtubule nucleation"/>
    <property type="evidence" value="ECO:0007669"/>
    <property type="project" value="InterPro"/>
</dbReference>
<evidence type="ECO:0000259" key="8">
    <source>
        <dbReference type="Pfam" id="PF17681"/>
    </source>
</evidence>
<dbReference type="GO" id="GO:0044732">
    <property type="term" value="C:mitotic spindle pole body"/>
    <property type="evidence" value="ECO:0007669"/>
    <property type="project" value="TreeGrafter"/>
</dbReference>
<dbReference type="GO" id="GO:0031122">
    <property type="term" value="P:cytoplasmic microtubule organization"/>
    <property type="evidence" value="ECO:0007669"/>
    <property type="project" value="TreeGrafter"/>
</dbReference>
<feature type="region of interest" description="Disordered" evidence="6">
    <location>
        <begin position="112"/>
        <end position="193"/>
    </location>
</feature>
<dbReference type="Gene3D" id="1.20.120.1900">
    <property type="entry name" value="Gamma-tubulin complex, C-terminal domain"/>
    <property type="match status" value="1"/>
</dbReference>
<feature type="domain" description="Gamma tubulin complex component protein N-terminal" evidence="8">
    <location>
        <begin position="219"/>
        <end position="519"/>
    </location>
</feature>
<evidence type="ECO:0000313" key="10">
    <source>
        <dbReference type="Proteomes" id="UP001303115"/>
    </source>
</evidence>
<gene>
    <name evidence="9" type="ORF">C8A01DRAFT_36859</name>
</gene>
<evidence type="ECO:0000256" key="6">
    <source>
        <dbReference type="SAM" id="MobiDB-lite"/>
    </source>
</evidence>
<feature type="compositionally biased region" description="Gly residues" evidence="6">
    <location>
        <begin position="926"/>
        <end position="945"/>
    </location>
</feature>
<dbReference type="GO" id="GO:0000922">
    <property type="term" value="C:spindle pole"/>
    <property type="evidence" value="ECO:0007669"/>
    <property type="project" value="InterPro"/>
</dbReference>
<feature type="compositionally biased region" description="Low complexity" evidence="6">
    <location>
        <begin position="847"/>
        <end position="862"/>
    </location>
</feature>
<evidence type="ECO:0000256" key="1">
    <source>
        <dbReference type="ARBA" id="ARBA00004245"/>
    </source>
</evidence>
<accession>A0AAN6SRA3</accession>
<name>A0AAN6SRA3_9PEZI</name>
<evidence type="ECO:0000256" key="2">
    <source>
        <dbReference type="ARBA" id="ARBA00010337"/>
    </source>
</evidence>
<dbReference type="PANTHER" id="PTHR19302">
    <property type="entry name" value="GAMMA TUBULIN COMPLEX PROTEIN"/>
    <property type="match status" value="1"/>
</dbReference>
<dbReference type="GO" id="GO:0051225">
    <property type="term" value="P:spindle assembly"/>
    <property type="evidence" value="ECO:0007669"/>
    <property type="project" value="TreeGrafter"/>
</dbReference>
<dbReference type="GO" id="GO:0000930">
    <property type="term" value="C:gamma-tubulin complex"/>
    <property type="evidence" value="ECO:0007669"/>
    <property type="project" value="TreeGrafter"/>
</dbReference>